<dbReference type="SUPFAM" id="SSF47413">
    <property type="entry name" value="lambda repressor-like DNA-binding domains"/>
    <property type="match status" value="1"/>
</dbReference>
<sequence length="132" mass="14680">MLPFYEAKLMKLLIFFGETVDTLRSVVGAKIKVLRKMADLSQAELAALIGCDAPIIGRYERGIHMPSIEQLIKLSTALKVSPAELLPNQDDEIRQQLISLRSQLSLIGMKIDSPVILEKIIDHAKSLDPDLD</sequence>
<dbReference type="SMART" id="SM00530">
    <property type="entry name" value="HTH_XRE"/>
    <property type="match status" value="1"/>
</dbReference>
<dbReference type="GO" id="GO:0003700">
    <property type="term" value="F:DNA-binding transcription factor activity"/>
    <property type="evidence" value="ECO:0007669"/>
    <property type="project" value="TreeGrafter"/>
</dbReference>
<proteinExistence type="predicted"/>
<dbReference type="Gene3D" id="1.10.260.40">
    <property type="entry name" value="lambda repressor-like DNA-binding domains"/>
    <property type="match status" value="1"/>
</dbReference>
<evidence type="ECO:0000313" key="4">
    <source>
        <dbReference type="Proteomes" id="UP000272627"/>
    </source>
</evidence>
<protein>
    <recommendedName>
        <fullName evidence="2">HTH cro/C1-type domain-containing protein</fullName>
    </recommendedName>
</protein>
<dbReference type="InterPro" id="IPR001387">
    <property type="entry name" value="Cro/C1-type_HTH"/>
</dbReference>
<gene>
    <name evidence="3" type="ORF">ALQ86_200181</name>
</gene>
<dbReference type="EMBL" id="RBOA01000297">
    <property type="protein sequence ID" value="RML99026.1"/>
    <property type="molecule type" value="Genomic_DNA"/>
</dbReference>
<evidence type="ECO:0000256" key="1">
    <source>
        <dbReference type="ARBA" id="ARBA00023125"/>
    </source>
</evidence>
<comment type="caution">
    <text evidence="3">The sequence shown here is derived from an EMBL/GenBank/DDBJ whole genome shotgun (WGS) entry which is preliminary data.</text>
</comment>
<name>A0A3M3AFE8_PSEA0</name>
<dbReference type="Proteomes" id="UP000272627">
    <property type="component" value="Unassembled WGS sequence"/>
</dbReference>
<dbReference type="PANTHER" id="PTHR46797">
    <property type="entry name" value="HTH-TYPE TRANSCRIPTIONAL REGULATOR"/>
    <property type="match status" value="1"/>
</dbReference>
<reference evidence="3 4" key="1">
    <citation type="submission" date="2018-08" db="EMBL/GenBank/DDBJ databases">
        <title>Recombination of ecologically and evolutionarily significant loci maintains genetic cohesion in the Pseudomonas syringae species complex.</title>
        <authorList>
            <person name="Dillon M."/>
            <person name="Thakur S."/>
            <person name="Almeida R.N.D."/>
            <person name="Weir B.S."/>
            <person name="Guttman D.S."/>
        </authorList>
    </citation>
    <scope>NUCLEOTIDE SEQUENCE [LARGE SCALE GENOMIC DNA]</scope>
    <source>
        <strain evidence="3 4">ICMP 8636</strain>
    </source>
</reference>
<dbReference type="AlphaFoldDB" id="A0A3M3AFE8"/>
<dbReference type="Pfam" id="PF01381">
    <property type="entry name" value="HTH_3"/>
    <property type="match status" value="1"/>
</dbReference>
<dbReference type="PANTHER" id="PTHR46797:SF1">
    <property type="entry name" value="METHYLPHOSPHONATE SYNTHASE"/>
    <property type="match status" value="1"/>
</dbReference>
<dbReference type="InterPro" id="IPR010982">
    <property type="entry name" value="Lambda_DNA-bd_dom_sf"/>
</dbReference>
<accession>A0A3M3AFE8</accession>
<dbReference type="CDD" id="cd00093">
    <property type="entry name" value="HTH_XRE"/>
    <property type="match status" value="1"/>
</dbReference>
<evidence type="ECO:0000259" key="2">
    <source>
        <dbReference type="PROSITE" id="PS50943"/>
    </source>
</evidence>
<dbReference type="GO" id="GO:0003677">
    <property type="term" value="F:DNA binding"/>
    <property type="evidence" value="ECO:0007669"/>
    <property type="project" value="UniProtKB-KW"/>
</dbReference>
<dbReference type="InterPro" id="IPR050807">
    <property type="entry name" value="TransReg_Diox_bact_type"/>
</dbReference>
<keyword evidence="1" id="KW-0238">DNA-binding</keyword>
<feature type="domain" description="HTH cro/C1-type" evidence="2">
    <location>
        <begin position="31"/>
        <end position="85"/>
    </location>
</feature>
<dbReference type="PROSITE" id="PS50943">
    <property type="entry name" value="HTH_CROC1"/>
    <property type="match status" value="1"/>
</dbReference>
<evidence type="ECO:0000313" key="3">
    <source>
        <dbReference type="EMBL" id="RML99026.1"/>
    </source>
</evidence>
<dbReference type="GO" id="GO:0005829">
    <property type="term" value="C:cytosol"/>
    <property type="evidence" value="ECO:0007669"/>
    <property type="project" value="TreeGrafter"/>
</dbReference>
<organism evidence="3 4">
    <name type="scientific">Pseudomonas amygdali pv. eriobotryae</name>
    <dbReference type="NCBI Taxonomy" id="129137"/>
    <lineage>
        <taxon>Bacteria</taxon>
        <taxon>Pseudomonadati</taxon>
        <taxon>Pseudomonadota</taxon>
        <taxon>Gammaproteobacteria</taxon>
        <taxon>Pseudomonadales</taxon>
        <taxon>Pseudomonadaceae</taxon>
        <taxon>Pseudomonas</taxon>
        <taxon>Pseudomonas amygdali</taxon>
    </lineage>
</organism>